<dbReference type="AlphaFoldDB" id="A0A927BGL7"/>
<accession>A0A927BGL7</accession>
<protein>
    <submittedName>
        <fullName evidence="1">Uncharacterized protein</fullName>
    </submittedName>
</protein>
<sequence length="146" mass="16055">MENIVNMLKQLVLGDLAAMVVTGTVKDVDKAARTIDVDPDDEGAELLNVRLRSVVDGAQDGFTIWPVQGSTVTVLMLDDHTGLVVQYSAVESYSIRNGQESMKELMSDLFDAIGRMVFQTNSGATLQLVNAPEFTDLKRRFNLLFS</sequence>
<evidence type="ECO:0000313" key="2">
    <source>
        <dbReference type="Proteomes" id="UP000612233"/>
    </source>
</evidence>
<organism evidence="1 2">
    <name type="scientific">Hymenobacter montanus</name>
    <dbReference type="NCBI Taxonomy" id="2771359"/>
    <lineage>
        <taxon>Bacteria</taxon>
        <taxon>Pseudomonadati</taxon>
        <taxon>Bacteroidota</taxon>
        <taxon>Cytophagia</taxon>
        <taxon>Cytophagales</taxon>
        <taxon>Hymenobacteraceae</taxon>
        <taxon>Hymenobacter</taxon>
    </lineage>
</organism>
<keyword evidence="2" id="KW-1185">Reference proteome</keyword>
<reference evidence="1" key="1">
    <citation type="submission" date="2020-09" db="EMBL/GenBank/DDBJ databases">
        <authorList>
            <person name="Kim M.K."/>
        </authorList>
    </citation>
    <scope>NUCLEOTIDE SEQUENCE</scope>
    <source>
        <strain evidence="1">BT664</strain>
    </source>
</reference>
<name>A0A927BGL7_9BACT</name>
<dbReference type="EMBL" id="JACXAD010000022">
    <property type="protein sequence ID" value="MBD2769698.1"/>
    <property type="molecule type" value="Genomic_DNA"/>
</dbReference>
<evidence type="ECO:0000313" key="1">
    <source>
        <dbReference type="EMBL" id="MBD2769698.1"/>
    </source>
</evidence>
<dbReference type="RefSeq" id="WP_191006506.1">
    <property type="nucleotide sequence ID" value="NZ_JACXAD010000022.1"/>
</dbReference>
<gene>
    <name evidence="1" type="ORF">IC235_17550</name>
</gene>
<comment type="caution">
    <text evidence="1">The sequence shown here is derived from an EMBL/GenBank/DDBJ whole genome shotgun (WGS) entry which is preliminary data.</text>
</comment>
<proteinExistence type="predicted"/>
<dbReference type="Proteomes" id="UP000612233">
    <property type="component" value="Unassembled WGS sequence"/>
</dbReference>